<keyword evidence="8 9" id="KW-0472">Membrane</keyword>
<keyword evidence="12" id="KW-1185">Reference proteome</keyword>
<dbReference type="EC" id="7.2.3.1" evidence="9"/>
<dbReference type="PANTHER" id="PTHR31998">
    <property type="entry name" value="K(+)-INSENSITIVE PYROPHOSPHATE-ENERGIZED PROTON PUMP"/>
    <property type="match status" value="1"/>
</dbReference>
<keyword evidence="4 9" id="KW-0460">Magnesium</keyword>
<keyword evidence="2 9" id="KW-0813">Transport</keyword>
<comment type="function">
    <text evidence="9">Sodium pump that utilizes the energy of pyrophosphate hydrolysis as the driving force for Na(+) movement across the membrane.</text>
</comment>
<gene>
    <name evidence="9" type="primary">hppA</name>
    <name evidence="10" type="ORF">MFU01_54060</name>
    <name evidence="11" type="ORF">SAMN05443572_11030</name>
</gene>
<dbReference type="NCBIfam" id="NF001961">
    <property type="entry name" value="PRK00733.3-6"/>
    <property type="match status" value="1"/>
</dbReference>
<dbReference type="NCBIfam" id="NF001960">
    <property type="entry name" value="PRK00733.3-5"/>
    <property type="match status" value="1"/>
</dbReference>
<keyword evidence="9" id="KW-0915">Sodium</keyword>
<dbReference type="GO" id="GO:0006814">
    <property type="term" value="P:sodium ion transport"/>
    <property type="evidence" value="ECO:0007669"/>
    <property type="project" value="UniProtKB-UniRule"/>
</dbReference>
<dbReference type="PIRSF" id="PIRSF001265">
    <property type="entry name" value="H+-PPase"/>
    <property type="match status" value="1"/>
</dbReference>
<dbReference type="NCBIfam" id="TIGR01104">
    <property type="entry name" value="V_PPase"/>
    <property type="match status" value="1"/>
</dbReference>
<keyword evidence="9" id="KW-1003">Cell membrane</keyword>
<keyword evidence="6 9" id="KW-1133">Transmembrane helix</keyword>
<comment type="caution">
    <text evidence="9">Lacks conserved residue(s) required for the propagation of feature annotation.</text>
</comment>
<dbReference type="EMBL" id="FOIB01000010">
    <property type="protein sequence ID" value="SEU34285.1"/>
    <property type="molecule type" value="Genomic_DNA"/>
</dbReference>
<evidence type="ECO:0000313" key="10">
    <source>
        <dbReference type="EMBL" id="GEN10369.1"/>
    </source>
</evidence>
<comment type="catalytic activity">
    <reaction evidence="9">
        <text>Na(+)(in) + diphosphate + H2O = Na(+)(out) + 2 phosphate + H(+)</text>
        <dbReference type="Rhea" id="RHEA:57884"/>
        <dbReference type="ChEBI" id="CHEBI:15377"/>
        <dbReference type="ChEBI" id="CHEBI:15378"/>
        <dbReference type="ChEBI" id="CHEBI:29101"/>
        <dbReference type="ChEBI" id="CHEBI:33019"/>
        <dbReference type="ChEBI" id="CHEBI:43474"/>
        <dbReference type="EC" id="7.2.3.1"/>
    </reaction>
</comment>
<reference evidence="10 13" key="2">
    <citation type="submission" date="2019-07" db="EMBL/GenBank/DDBJ databases">
        <title>Whole genome shotgun sequence of Myxococcus fulvus NBRC 100333.</title>
        <authorList>
            <person name="Hosoyama A."/>
            <person name="Uohara A."/>
            <person name="Ohji S."/>
            <person name="Ichikawa N."/>
        </authorList>
    </citation>
    <scope>NUCLEOTIDE SEQUENCE [LARGE SCALE GENOMIC DNA]</scope>
    <source>
        <strain evidence="10 13">NBRC 100333</strain>
    </source>
</reference>
<comment type="similarity">
    <text evidence="9">Belongs to the H(+)-translocating pyrophosphatase (TC 3.A.10) family. K(+)-stimulated subfamily.</text>
</comment>
<dbReference type="Proteomes" id="UP000321514">
    <property type="component" value="Unassembled WGS sequence"/>
</dbReference>
<evidence type="ECO:0000256" key="1">
    <source>
        <dbReference type="ARBA" id="ARBA00004127"/>
    </source>
</evidence>
<evidence type="ECO:0000256" key="6">
    <source>
        <dbReference type="ARBA" id="ARBA00022989"/>
    </source>
</evidence>
<dbReference type="GO" id="GO:0000287">
    <property type="term" value="F:magnesium ion binding"/>
    <property type="evidence" value="ECO:0007669"/>
    <property type="project" value="UniProtKB-UniRule"/>
</dbReference>
<evidence type="ECO:0000256" key="2">
    <source>
        <dbReference type="ARBA" id="ARBA00022448"/>
    </source>
</evidence>
<dbReference type="Proteomes" id="UP000183760">
    <property type="component" value="Unassembled WGS sequence"/>
</dbReference>
<evidence type="ECO:0000256" key="5">
    <source>
        <dbReference type="ARBA" id="ARBA00022967"/>
    </source>
</evidence>
<evidence type="ECO:0000313" key="13">
    <source>
        <dbReference type="Proteomes" id="UP000321514"/>
    </source>
</evidence>
<keyword evidence="9" id="KW-0630">Potassium</keyword>
<evidence type="ECO:0000256" key="8">
    <source>
        <dbReference type="ARBA" id="ARBA00023136"/>
    </source>
</evidence>
<dbReference type="GO" id="GO:0004427">
    <property type="term" value="F:inorganic diphosphate phosphatase activity"/>
    <property type="evidence" value="ECO:0007669"/>
    <property type="project" value="UniProtKB-UniRule"/>
</dbReference>
<organism evidence="10 13">
    <name type="scientific">Myxococcus fulvus</name>
    <dbReference type="NCBI Taxonomy" id="33"/>
    <lineage>
        <taxon>Bacteria</taxon>
        <taxon>Pseudomonadati</taxon>
        <taxon>Myxococcota</taxon>
        <taxon>Myxococcia</taxon>
        <taxon>Myxococcales</taxon>
        <taxon>Cystobacterineae</taxon>
        <taxon>Myxococcaceae</taxon>
        <taxon>Myxococcus</taxon>
    </lineage>
</organism>
<dbReference type="HAMAP" id="MF_01129">
    <property type="entry name" value="PPase_energized_pump"/>
    <property type="match status" value="1"/>
</dbReference>
<name>A0A511T896_MYXFU</name>
<comment type="subunit">
    <text evidence="9">Homodimer.</text>
</comment>
<dbReference type="AlphaFoldDB" id="A0A511T896"/>
<dbReference type="RefSeq" id="WP_074957689.1">
    <property type="nucleotide sequence ID" value="NZ_BJXR01000038.1"/>
</dbReference>
<dbReference type="Pfam" id="PF03030">
    <property type="entry name" value="H_PPase"/>
    <property type="match status" value="1"/>
</dbReference>
<dbReference type="InterPro" id="IPR004131">
    <property type="entry name" value="PPase-energised_H-pump"/>
</dbReference>
<sequence length="692" mass="70290">MELSSLESSFWAVAPSVVGAVGLLFAAFFYFRVKSLPEGDATMNRIAGYIREGAMAFLVREYKVLAIYCVVLAVIIGLALGKLASASFVVGAFLSLLAGYIGMKAATFANVRTAQAARTGSKPNALLVALDGGAVMGLAVAGLGLVGMGGVYYAFQGHPELSPILHSFAVGASSIALFARVGGGIYTKAADVGSDIAGKVIENIPEDDPRNPGVIADNVGDNVGDVAGMGADIYESMVAAIVAAMAIALTANATELSRLAIEGTSTSTAKLAGVVLPLVLSAVGLIVSVLSIFIARALKQMNPALVLRSALIMPPVILVGLSFIMMNVFGLSQNITVALAAGAFGGAIIGLVTDYYTSSRPVQRIAEASITGAGTNLIRGLAVGMESVGIPMATIALVAYIADQALGLYGIALSAVGMLGGTAVVMTVDAYGPISDNAGGISEMSGLGPEVRAITDELDAVGNTTAAIGKGFAIGSATLTVIALFSAFNLEVNHTRVAAGLPEMSLLLTNPNVIVGLLLGSILPFLVGASTMLAVGRAAGAIVEEIGRQFREIPGLMELKADPDPKKIVDIATKSALREMIFPGLVAVVAPPVVGYVLGPQALAGLLAGALVVGATMALYMANAGGAWDNAKKYIEKGKLPGHAKGSHVHKAAVVGDMVGDPFKDTSGPGVAILIKVMSVVSLLVASLIALR</sequence>
<dbReference type="GO" id="GO:0012505">
    <property type="term" value="C:endomembrane system"/>
    <property type="evidence" value="ECO:0007669"/>
    <property type="project" value="UniProtKB-SubCell"/>
</dbReference>
<keyword evidence="9" id="KW-0739">Sodium transport</keyword>
<reference evidence="11 12" key="1">
    <citation type="submission" date="2016-10" db="EMBL/GenBank/DDBJ databases">
        <authorList>
            <person name="Varghese N."/>
            <person name="Submissions S."/>
        </authorList>
    </citation>
    <scope>NUCLEOTIDE SEQUENCE [LARGE SCALE GENOMIC DNA]</scope>
    <source>
        <strain evidence="11 12">DSM 16525</strain>
    </source>
</reference>
<dbReference type="GO" id="GO:0030955">
    <property type="term" value="F:potassium ion binding"/>
    <property type="evidence" value="ECO:0007669"/>
    <property type="project" value="UniProtKB-UniRule"/>
</dbReference>
<dbReference type="GO" id="GO:0005886">
    <property type="term" value="C:plasma membrane"/>
    <property type="evidence" value="ECO:0007669"/>
    <property type="project" value="UniProtKB-SubCell"/>
</dbReference>
<dbReference type="OrthoDB" id="9808652at2"/>
<proteinExistence type="inferred from homology"/>
<comment type="subcellular location">
    <subcellularLocation>
        <location evidence="9">Cell membrane</location>
        <topology evidence="9">Multi-pass membrane protein</topology>
    </subcellularLocation>
    <subcellularLocation>
        <location evidence="1">Endomembrane system</location>
        <topology evidence="1">Multi-pass membrane protein</topology>
    </subcellularLocation>
</comment>
<dbReference type="STRING" id="1334629.MFUL124B02_13520"/>
<evidence type="ECO:0000256" key="7">
    <source>
        <dbReference type="ARBA" id="ARBA00023065"/>
    </source>
</evidence>
<keyword evidence="3 9" id="KW-0812">Transmembrane</keyword>
<dbReference type="GO" id="GO:0009678">
    <property type="term" value="F:diphosphate hydrolysis-driven proton transmembrane transporter activity"/>
    <property type="evidence" value="ECO:0007669"/>
    <property type="project" value="UniProtKB-UniRule"/>
</dbReference>
<evidence type="ECO:0000313" key="11">
    <source>
        <dbReference type="EMBL" id="SEU34285.1"/>
    </source>
</evidence>
<protein>
    <recommendedName>
        <fullName evidence="9">Putative K(+)-stimulated pyrophosphate-energized sodium pump</fullName>
        <ecNumber evidence="9">7.2.3.1</ecNumber>
    </recommendedName>
    <alternativeName>
        <fullName evidence="9">Membrane-bound sodium-translocating pyrophosphatase</fullName>
    </alternativeName>
    <alternativeName>
        <fullName evidence="9">Pyrophosphate-energized inorganic pyrophosphatase</fullName>
        <shortName evidence="9">Na(+)-PPase</shortName>
    </alternativeName>
</protein>
<accession>A0A511T896</accession>
<evidence type="ECO:0000256" key="4">
    <source>
        <dbReference type="ARBA" id="ARBA00022842"/>
    </source>
</evidence>
<dbReference type="EMBL" id="BJXR01000038">
    <property type="protein sequence ID" value="GEN10369.1"/>
    <property type="molecule type" value="Genomic_DNA"/>
</dbReference>
<comment type="cofactor">
    <cofactor evidence="9">
        <name>Mg(2+)</name>
        <dbReference type="ChEBI" id="CHEBI:18420"/>
    </cofactor>
</comment>
<comment type="activity regulation">
    <text evidence="9">Requires K(+) for maximal activity.</text>
</comment>
<evidence type="ECO:0000256" key="3">
    <source>
        <dbReference type="ARBA" id="ARBA00022692"/>
    </source>
</evidence>
<feature type="site" description="Determinant of potassium dependence" evidence="9">
    <location>
        <position position="466"/>
    </location>
</feature>
<keyword evidence="7 9" id="KW-0406">Ion transport</keyword>
<comment type="caution">
    <text evidence="10">The sequence shown here is derived from an EMBL/GenBank/DDBJ whole genome shotgun (WGS) entry which is preliminary data.</text>
</comment>
<keyword evidence="5 9" id="KW-1278">Translocase</keyword>
<evidence type="ECO:0000256" key="9">
    <source>
        <dbReference type="HAMAP-Rule" id="MF_01129"/>
    </source>
</evidence>
<evidence type="ECO:0000313" key="12">
    <source>
        <dbReference type="Proteomes" id="UP000183760"/>
    </source>
</evidence>